<gene>
    <name evidence="13" type="ORF">A1OK_09725</name>
</gene>
<feature type="transmembrane region" description="Helical" evidence="11">
    <location>
        <begin position="179"/>
        <end position="196"/>
    </location>
</feature>
<sequence>MATILKRNTFEVWRDVIFALFVREIRTGFNDKFGLSWAILNPLSFIFALSYMRSMMGGADVHTIPIFVFMFYGMLYIQLFLTTMEKTAASLKKNKALFAFRQVQPISAFLASALFEVIVKIVVVLIVFLLMYLMNIEIRIDKPLELLASFFLLSIIAISVGIVFAIIEGFVKEVGRVRMMLTRPLFFTSGVFFSLQDFSKEVWPYLSWNPILQAIELARGSAYSSFAYDGVSFSYLTTVTVSLLFIALSVYTVCWKKVISR</sequence>
<evidence type="ECO:0000256" key="2">
    <source>
        <dbReference type="ARBA" id="ARBA00007783"/>
    </source>
</evidence>
<evidence type="ECO:0000256" key="10">
    <source>
        <dbReference type="ARBA" id="ARBA00023136"/>
    </source>
</evidence>
<dbReference type="PROSITE" id="PS51012">
    <property type="entry name" value="ABC_TM2"/>
    <property type="match status" value="1"/>
</dbReference>
<evidence type="ECO:0000256" key="3">
    <source>
        <dbReference type="ARBA" id="ARBA00022448"/>
    </source>
</evidence>
<feature type="transmembrane region" description="Helical" evidence="11">
    <location>
        <begin position="105"/>
        <end position="134"/>
    </location>
</feature>
<evidence type="ECO:0000313" key="14">
    <source>
        <dbReference type="Proteomes" id="UP000095039"/>
    </source>
</evidence>
<reference evidence="13 14" key="1">
    <citation type="journal article" date="2012" name="Science">
        <title>Ecological populations of bacteria act as socially cohesive units of antibiotic production and resistance.</title>
        <authorList>
            <person name="Cordero O.X."/>
            <person name="Wildschutte H."/>
            <person name="Kirkup B."/>
            <person name="Proehl S."/>
            <person name="Ngo L."/>
            <person name="Hussain F."/>
            <person name="Le Roux F."/>
            <person name="Mincer T."/>
            <person name="Polz M.F."/>
        </authorList>
    </citation>
    <scope>NUCLEOTIDE SEQUENCE [LARGE SCALE GENOMIC DNA]</scope>
    <source>
        <strain evidence="13 14">FF-454</strain>
    </source>
</reference>
<comment type="similarity">
    <text evidence="2 11">Belongs to the ABC-2 integral membrane protein family.</text>
</comment>
<evidence type="ECO:0000259" key="12">
    <source>
        <dbReference type="PROSITE" id="PS51012"/>
    </source>
</evidence>
<keyword evidence="8 11" id="KW-1133">Transmembrane helix</keyword>
<dbReference type="Pfam" id="PF01061">
    <property type="entry name" value="ABC2_membrane"/>
    <property type="match status" value="1"/>
</dbReference>
<keyword evidence="5" id="KW-0762">Sugar transport</keyword>
<keyword evidence="14" id="KW-1185">Reference proteome</keyword>
<evidence type="ECO:0000313" key="13">
    <source>
        <dbReference type="EMBL" id="OEE61352.1"/>
    </source>
</evidence>
<feature type="transmembrane region" description="Helical" evidence="11">
    <location>
        <begin position="64"/>
        <end position="84"/>
    </location>
</feature>
<evidence type="ECO:0000256" key="9">
    <source>
        <dbReference type="ARBA" id="ARBA00023047"/>
    </source>
</evidence>
<evidence type="ECO:0000256" key="1">
    <source>
        <dbReference type="ARBA" id="ARBA00004651"/>
    </source>
</evidence>
<protein>
    <recommendedName>
        <fullName evidence="11">Transport permease protein</fullName>
    </recommendedName>
</protein>
<dbReference type="AlphaFoldDB" id="A0A1E5C832"/>
<dbReference type="PRINTS" id="PR00164">
    <property type="entry name" value="ABC2TRNSPORT"/>
</dbReference>
<feature type="transmembrane region" description="Helical" evidence="11">
    <location>
        <begin position="146"/>
        <end position="167"/>
    </location>
</feature>
<dbReference type="GO" id="GO:0015774">
    <property type="term" value="P:polysaccharide transport"/>
    <property type="evidence" value="ECO:0007669"/>
    <property type="project" value="UniProtKB-KW"/>
</dbReference>
<keyword evidence="3 11" id="KW-0813">Transport</keyword>
<dbReference type="EMBL" id="AJWN02000049">
    <property type="protein sequence ID" value="OEE61352.1"/>
    <property type="molecule type" value="Genomic_DNA"/>
</dbReference>
<keyword evidence="10 11" id="KW-0472">Membrane</keyword>
<evidence type="ECO:0000256" key="5">
    <source>
        <dbReference type="ARBA" id="ARBA00022597"/>
    </source>
</evidence>
<accession>A0A1E5C832</accession>
<dbReference type="Proteomes" id="UP000095039">
    <property type="component" value="Unassembled WGS sequence"/>
</dbReference>
<dbReference type="InterPro" id="IPR047817">
    <property type="entry name" value="ABC2_TM_bact-type"/>
</dbReference>
<comment type="subcellular location">
    <subcellularLocation>
        <location evidence="11">Cell inner membrane</location>
        <topology evidence="11">Multi-pass membrane protein</topology>
    </subcellularLocation>
    <subcellularLocation>
        <location evidence="1">Cell membrane</location>
        <topology evidence="1">Multi-pass membrane protein</topology>
    </subcellularLocation>
</comment>
<comment type="caution">
    <text evidence="13">The sequence shown here is derived from an EMBL/GenBank/DDBJ whole genome shotgun (WGS) entry which is preliminary data.</text>
</comment>
<keyword evidence="7" id="KW-0972">Capsule biogenesis/degradation</keyword>
<evidence type="ECO:0000256" key="6">
    <source>
        <dbReference type="ARBA" id="ARBA00022692"/>
    </source>
</evidence>
<name>A0A1E5C832_9GAMM</name>
<keyword evidence="9" id="KW-0625">Polysaccharide transport</keyword>
<dbReference type="RefSeq" id="WP_016959523.1">
    <property type="nucleotide sequence ID" value="NZ_AJWN02000049.1"/>
</dbReference>
<feature type="transmembrane region" description="Helical" evidence="11">
    <location>
        <begin position="233"/>
        <end position="254"/>
    </location>
</feature>
<keyword evidence="6 11" id="KW-0812">Transmembrane</keyword>
<evidence type="ECO:0000256" key="11">
    <source>
        <dbReference type="RuleBase" id="RU361157"/>
    </source>
</evidence>
<proteinExistence type="inferred from homology"/>
<evidence type="ECO:0000256" key="8">
    <source>
        <dbReference type="ARBA" id="ARBA00022989"/>
    </source>
</evidence>
<evidence type="ECO:0000256" key="7">
    <source>
        <dbReference type="ARBA" id="ARBA00022903"/>
    </source>
</evidence>
<dbReference type="GO" id="GO:0015920">
    <property type="term" value="P:lipopolysaccharide transport"/>
    <property type="evidence" value="ECO:0007669"/>
    <property type="project" value="TreeGrafter"/>
</dbReference>
<dbReference type="GO" id="GO:0043190">
    <property type="term" value="C:ATP-binding cassette (ABC) transporter complex"/>
    <property type="evidence" value="ECO:0007669"/>
    <property type="project" value="InterPro"/>
</dbReference>
<keyword evidence="4 11" id="KW-1003">Cell membrane</keyword>
<evidence type="ECO:0000256" key="4">
    <source>
        <dbReference type="ARBA" id="ARBA00022475"/>
    </source>
</evidence>
<feature type="domain" description="ABC transmembrane type-2" evidence="12">
    <location>
        <begin position="33"/>
        <end position="254"/>
    </location>
</feature>
<dbReference type="InterPro" id="IPR000412">
    <property type="entry name" value="ABC_2_transport"/>
</dbReference>
<organism evidence="13 14">
    <name type="scientific">Enterovibrio norvegicus FF-454</name>
    <dbReference type="NCBI Taxonomy" id="1185651"/>
    <lineage>
        <taxon>Bacteria</taxon>
        <taxon>Pseudomonadati</taxon>
        <taxon>Pseudomonadota</taxon>
        <taxon>Gammaproteobacteria</taxon>
        <taxon>Vibrionales</taxon>
        <taxon>Vibrionaceae</taxon>
        <taxon>Enterovibrio</taxon>
    </lineage>
</organism>
<dbReference type="InterPro" id="IPR013525">
    <property type="entry name" value="ABC2_TM"/>
</dbReference>
<dbReference type="PANTHER" id="PTHR30413">
    <property type="entry name" value="INNER MEMBRANE TRANSPORT PERMEASE"/>
    <property type="match status" value="1"/>
</dbReference>
<feature type="transmembrane region" description="Helical" evidence="11">
    <location>
        <begin position="33"/>
        <end position="52"/>
    </location>
</feature>
<dbReference type="GO" id="GO:0140359">
    <property type="term" value="F:ABC-type transporter activity"/>
    <property type="evidence" value="ECO:0007669"/>
    <property type="project" value="InterPro"/>
</dbReference>
<dbReference type="PANTHER" id="PTHR30413:SF10">
    <property type="entry name" value="CAPSULE POLYSACCHARIDE EXPORT INNER-MEMBRANE PROTEIN CTRC"/>
    <property type="match status" value="1"/>
</dbReference>